<evidence type="ECO:0000256" key="6">
    <source>
        <dbReference type="ARBA" id="ARBA00023163"/>
    </source>
</evidence>
<feature type="domain" description="OmpR/PhoB-type" evidence="11">
    <location>
        <begin position="121"/>
        <end position="177"/>
    </location>
</feature>
<dbReference type="PROSITE" id="PS50110">
    <property type="entry name" value="RESPONSE_REGULATORY"/>
    <property type="match status" value="1"/>
</dbReference>
<evidence type="ECO:0000256" key="2">
    <source>
        <dbReference type="ARBA" id="ARBA00022553"/>
    </source>
</evidence>
<dbReference type="Gene3D" id="6.10.250.690">
    <property type="match status" value="1"/>
</dbReference>
<dbReference type="InterPro" id="IPR016032">
    <property type="entry name" value="Sig_transdc_resp-reg_C-effctor"/>
</dbReference>
<dbReference type="SUPFAM" id="SSF52172">
    <property type="entry name" value="CheY-like"/>
    <property type="match status" value="1"/>
</dbReference>
<keyword evidence="2 8" id="KW-0597">Phosphoprotein</keyword>
<dbReference type="PROSITE" id="PS51755">
    <property type="entry name" value="OMPR_PHOB"/>
    <property type="match status" value="1"/>
</dbReference>
<keyword evidence="3" id="KW-0902">Two-component regulatory system</keyword>
<evidence type="ECO:0000256" key="4">
    <source>
        <dbReference type="ARBA" id="ARBA00023015"/>
    </source>
</evidence>
<keyword evidence="13" id="KW-1185">Reference proteome</keyword>
<evidence type="ECO:0000256" key="5">
    <source>
        <dbReference type="ARBA" id="ARBA00023125"/>
    </source>
</evidence>
<feature type="domain" description="Response regulatory" evidence="10">
    <location>
        <begin position="3"/>
        <end position="114"/>
    </location>
</feature>
<evidence type="ECO:0000256" key="7">
    <source>
        <dbReference type="ARBA" id="ARBA00024867"/>
    </source>
</evidence>
<organism evidence="12 13">
    <name type="scientific">Desulfosporosinus nitroreducens</name>
    <dbReference type="NCBI Taxonomy" id="2018668"/>
    <lineage>
        <taxon>Bacteria</taxon>
        <taxon>Bacillati</taxon>
        <taxon>Bacillota</taxon>
        <taxon>Clostridia</taxon>
        <taxon>Eubacteriales</taxon>
        <taxon>Desulfitobacteriaceae</taxon>
        <taxon>Desulfosporosinus</taxon>
    </lineage>
</organism>
<proteinExistence type="predicted"/>
<dbReference type="Proteomes" id="UP001176021">
    <property type="component" value="Unassembled WGS sequence"/>
</dbReference>
<dbReference type="InterPro" id="IPR001789">
    <property type="entry name" value="Sig_transdc_resp-reg_receiver"/>
</dbReference>
<reference evidence="12" key="1">
    <citation type="submission" date="2022-05" db="EMBL/GenBank/DDBJ databases">
        <title>Expanded diversity of anoxic marine methylotrophy in a Black Sea sulfate reducing microorganism.</title>
        <authorList>
            <person name="Fischer P.Q."/>
            <person name="Stams A.J.M."/>
            <person name="Villanueva L."/>
            <person name="Sousa D.Z."/>
        </authorList>
    </citation>
    <scope>NUCLEOTIDE SEQUENCE</scope>
    <source>
        <strain evidence="12">P130</strain>
    </source>
</reference>
<keyword evidence="4" id="KW-0805">Transcription regulation</keyword>
<accession>A0ABT8QSD2</accession>
<gene>
    <name evidence="12" type="ORF">M8H41_15570</name>
</gene>
<dbReference type="InterPro" id="IPR039420">
    <property type="entry name" value="WalR-like"/>
</dbReference>
<dbReference type="SMART" id="SM00448">
    <property type="entry name" value="REC"/>
    <property type="match status" value="1"/>
</dbReference>
<dbReference type="InterPro" id="IPR036388">
    <property type="entry name" value="WH-like_DNA-bd_sf"/>
</dbReference>
<sequence length="177" mass="19983">MAHILIVEDEKSINDLIAMNLELVGHTSEQAYEGNEALEYLKHNTYSLIILDIMLPGQDGFTLMKAVPENIPVIFLTAMGNLSDKVKGLNLGADDYIVKPFETIELLARIEAVLRRTNRSSKIFSLDSTVVNLESRVVTVNDSEIKLTLREYELLEILINNINIALSREKLLKLAWE</sequence>
<evidence type="ECO:0000256" key="3">
    <source>
        <dbReference type="ARBA" id="ARBA00023012"/>
    </source>
</evidence>
<comment type="caution">
    <text evidence="12">The sequence shown here is derived from an EMBL/GenBank/DDBJ whole genome shotgun (WGS) entry which is preliminary data.</text>
</comment>
<feature type="modified residue" description="4-aspartylphosphate" evidence="8">
    <location>
        <position position="52"/>
    </location>
</feature>
<dbReference type="EMBL" id="JAMJEV010000013">
    <property type="protein sequence ID" value="MDO0824263.1"/>
    <property type="molecule type" value="Genomic_DNA"/>
</dbReference>
<dbReference type="Pfam" id="PF00072">
    <property type="entry name" value="Response_reg"/>
    <property type="match status" value="1"/>
</dbReference>
<evidence type="ECO:0000259" key="11">
    <source>
        <dbReference type="PROSITE" id="PS51755"/>
    </source>
</evidence>
<keyword evidence="5 9" id="KW-0238">DNA-binding</keyword>
<comment type="function">
    <text evidence="7">May play the central regulatory role in sporulation. It may be an element of the effector pathway responsible for the activation of sporulation genes in response to nutritional stress. Spo0A may act in concert with spo0H (a sigma factor) to control the expression of some genes that are critical to the sporulation process.</text>
</comment>
<dbReference type="InterPro" id="IPR011006">
    <property type="entry name" value="CheY-like_superfamily"/>
</dbReference>
<dbReference type="Gene3D" id="3.40.50.2300">
    <property type="match status" value="1"/>
</dbReference>
<name>A0ABT8QSD2_9FIRM</name>
<evidence type="ECO:0000256" key="1">
    <source>
        <dbReference type="ARBA" id="ARBA00018672"/>
    </source>
</evidence>
<evidence type="ECO:0000313" key="12">
    <source>
        <dbReference type="EMBL" id="MDO0824263.1"/>
    </source>
</evidence>
<protein>
    <recommendedName>
        <fullName evidence="1">Stage 0 sporulation protein A homolog</fullName>
    </recommendedName>
</protein>
<evidence type="ECO:0000256" key="9">
    <source>
        <dbReference type="PROSITE-ProRule" id="PRU01091"/>
    </source>
</evidence>
<dbReference type="RefSeq" id="WP_302049241.1">
    <property type="nucleotide sequence ID" value="NZ_JAMJEV010000013.1"/>
</dbReference>
<dbReference type="PANTHER" id="PTHR48111">
    <property type="entry name" value="REGULATOR OF RPOS"/>
    <property type="match status" value="1"/>
</dbReference>
<evidence type="ECO:0000259" key="10">
    <source>
        <dbReference type="PROSITE" id="PS50110"/>
    </source>
</evidence>
<dbReference type="InterPro" id="IPR001867">
    <property type="entry name" value="OmpR/PhoB-type_DNA-bd"/>
</dbReference>
<feature type="DNA-binding region" description="OmpR/PhoB-type" evidence="9">
    <location>
        <begin position="121"/>
        <end position="177"/>
    </location>
</feature>
<keyword evidence="6" id="KW-0804">Transcription</keyword>
<dbReference type="Gene3D" id="1.10.10.10">
    <property type="entry name" value="Winged helix-like DNA-binding domain superfamily/Winged helix DNA-binding domain"/>
    <property type="match status" value="1"/>
</dbReference>
<dbReference type="PANTHER" id="PTHR48111:SF1">
    <property type="entry name" value="TWO-COMPONENT RESPONSE REGULATOR ORR33"/>
    <property type="match status" value="1"/>
</dbReference>
<evidence type="ECO:0000256" key="8">
    <source>
        <dbReference type="PROSITE-ProRule" id="PRU00169"/>
    </source>
</evidence>
<dbReference type="SUPFAM" id="SSF46894">
    <property type="entry name" value="C-terminal effector domain of the bipartite response regulators"/>
    <property type="match status" value="1"/>
</dbReference>
<evidence type="ECO:0000313" key="13">
    <source>
        <dbReference type="Proteomes" id="UP001176021"/>
    </source>
</evidence>